<name>A0A6J6CMX4_9ZZZZ</name>
<reference evidence="1" key="1">
    <citation type="submission" date="2020-05" db="EMBL/GenBank/DDBJ databases">
        <authorList>
            <person name="Chiriac C."/>
            <person name="Salcher M."/>
            <person name="Ghai R."/>
            <person name="Kavagutti S V."/>
        </authorList>
    </citation>
    <scope>NUCLEOTIDE SEQUENCE</scope>
</reference>
<evidence type="ECO:0000313" key="1">
    <source>
        <dbReference type="EMBL" id="CAB4552564.1"/>
    </source>
</evidence>
<protein>
    <submittedName>
        <fullName evidence="1">Unannotated protein</fullName>
    </submittedName>
</protein>
<gene>
    <name evidence="1" type="ORF">UFOPK1509_00417</name>
</gene>
<dbReference type="AlphaFoldDB" id="A0A6J6CMX4"/>
<organism evidence="1">
    <name type="scientific">freshwater metagenome</name>
    <dbReference type="NCBI Taxonomy" id="449393"/>
    <lineage>
        <taxon>unclassified sequences</taxon>
        <taxon>metagenomes</taxon>
        <taxon>ecological metagenomes</taxon>
    </lineage>
</organism>
<proteinExistence type="predicted"/>
<accession>A0A6J6CMX4</accession>
<dbReference type="EMBL" id="CAEZSY010000044">
    <property type="protein sequence ID" value="CAB4552564.1"/>
    <property type="molecule type" value="Genomic_DNA"/>
</dbReference>
<sequence>MGSLINKTIAVFDVTLFTTPTKPASDMTVIFFSIPEDEPASMVMVCLNVEFEPRLITFAATTLYPPRPAKSKTPFN</sequence>